<dbReference type="OrthoDB" id="289745at2759"/>
<feature type="region of interest" description="Disordered" evidence="3">
    <location>
        <begin position="164"/>
        <end position="183"/>
    </location>
</feature>
<comment type="caution">
    <text evidence="4">The sequence shown here is derived from an EMBL/GenBank/DDBJ whole genome shotgun (WGS) entry which is preliminary data.</text>
</comment>
<name>A0A8S1NI75_9CILI</name>
<dbReference type="Proteomes" id="UP000692954">
    <property type="component" value="Unassembled WGS sequence"/>
</dbReference>
<keyword evidence="5" id="KW-1185">Reference proteome</keyword>
<reference evidence="4" key="1">
    <citation type="submission" date="2021-01" db="EMBL/GenBank/DDBJ databases">
        <authorList>
            <consortium name="Genoscope - CEA"/>
            <person name="William W."/>
        </authorList>
    </citation>
    <scope>NUCLEOTIDE SEQUENCE</scope>
</reference>
<evidence type="ECO:0000256" key="3">
    <source>
        <dbReference type="SAM" id="MobiDB-lite"/>
    </source>
</evidence>
<sequence>MDQERRIRWIKTQQQKLEDIRLRKVTPNHNLRNDNFRLSKTEKIIQLKQPQMLKHQQTMAIDEYISKGDCKLIFLQQQNEDIGFKTFTDMMKTNSSWWGKVDQLNPNESNLRYRLQFNQTQAHQFKNEINRKWTSTINEITDLINKQQEMQQLQKIKKIKLKPKPIPQVEEDEQNNNNENNKQLDAQSNFVKVFWFNIQIDEWKPPIREGCSVTYIPSLNKAYMYGGIGNDLFKNVIALNTQTWVWKDIGIGKGEAPNEGRFGHTGTQYKQNIIIYGGEKKFNQLMKIRECYSEVRMFNPSEKSWALVKTSGDIIEGRRNHIAQCIGKYFIIFGGINSYGKVLNDVCALNLETNKWSILHIENQFLEGVSDAASVSLFNGEVKMENPYFTYDCNKKKGLFPNVNYEGIYVFGGRIQNGDASNDLRIIQFGFKPIRINKLKTKGQIPIARYSHSLNYFYHLNALIVYGGRNDSREGNILNDLYVLQLMQMNWILVQQIGALKYGKCSHCSVSIDSKILIFGGYTQNVYANADIQLIELDQHKVQKMIKENKINHQMTITNSDLLTNANLKVFKTELQQENADLELNQSNKLYDTLRMSSLNLKTFMPLPTKNTSQLMQEYKLLRLNSKFSKTNIFQSI</sequence>
<gene>
    <name evidence="4" type="ORF">PSON_ATCC_30995.1.T0580253</name>
</gene>
<keyword evidence="2" id="KW-0677">Repeat</keyword>
<proteinExistence type="predicted"/>
<evidence type="ECO:0000256" key="1">
    <source>
        <dbReference type="ARBA" id="ARBA00022441"/>
    </source>
</evidence>
<evidence type="ECO:0000313" key="5">
    <source>
        <dbReference type="Proteomes" id="UP000692954"/>
    </source>
</evidence>
<evidence type="ECO:0000256" key="2">
    <source>
        <dbReference type="ARBA" id="ARBA00022737"/>
    </source>
</evidence>
<dbReference type="AlphaFoldDB" id="A0A8S1NI75"/>
<organism evidence="4 5">
    <name type="scientific">Paramecium sonneborni</name>
    <dbReference type="NCBI Taxonomy" id="65129"/>
    <lineage>
        <taxon>Eukaryota</taxon>
        <taxon>Sar</taxon>
        <taxon>Alveolata</taxon>
        <taxon>Ciliophora</taxon>
        <taxon>Intramacronucleata</taxon>
        <taxon>Oligohymenophorea</taxon>
        <taxon>Peniculida</taxon>
        <taxon>Parameciidae</taxon>
        <taxon>Paramecium</taxon>
    </lineage>
</organism>
<keyword evidence="1" id="KW-0880">Kelch repeat</keyword>
<dbReference type="Pfam" id="PF24681">
    <property type="entry name" value="Kelch_KLHDC2_KLHL20_DRC7"/>
    <property type="match status" value="2"/>
</dbReference>
<accession>A0A8S1NI75</accession>
<dbReference type="PANTHER" id="PTHR46093">
    <property type="entry name" value="ACYL-COA-BINDING DOMAIN-CONTAINING PROTEIN 5"/>
    <property type="match status" value="1"/>
</dbReference>
<evidence type="ECO:0000313" key="4">
    <source>
        <dbReference type="EMBL" id="CAD8092140.1"/>
    </source>
</evidence>
<protein>
    <submittedName>
        <fullName evidence="4">Uncharacterized protein</fullName>
    </submittedName>
</protein>
<dbReference type="EMBL" id="CAJJDN010000058">
    <property type="protein sequence ID" value="CAD8092140.1"/>
    <property type="molecule type" value="Genomic_DNA"/>
</dbReference>
<dbReference type="PANTHER" id="PTHR46093:SF18">
    <property type="entry name" value="FIBRONECTIN TYPE-III DOMAIN-CONTAINING PROTEIN"/>
    <property type="match status" value="1"/>
</dbReference>